<dbReference type="InterPro" id="IPR000504">
    <property type="entry name" value="RRM_dom"/>
</dbReference>
<accession>A0A498HJU7</accession>
<feature type="region of interest" description="Disordered" evidence="3">
    <location>
        <begin position="374"/>
        <end position="571"/>
    </location>
</feature>
<keyword evidence="7" id="KW-1185">Reference proteome</keyword>
<feature type="domain" description="PWI" evidence="5">
    <location>
        <begin position="905"/>
        <end position="1001"/>
    </location>
</feature>
<dbReference type="SUPFAM" id="SSF54928">
    <property type="entry name" value="RNA-binding domain, RBD"/>
    <property type="match status" value="1"/>
</dbReference>
<feature type="compositionally biased region" description="Polar residues" evidence="3">
    <location>
        <begin position="724"/>
        <end position="739"/>
    </location>
</feature>
<dbReference type="InterPro" id="IPR053294">
    <property type="entry name" value="RBM_PWI_domain"/>
</dbReference>
<feature type="domain" description="RRM" evidence="4">
    <location>
        <begin position="284"/>
        <end position="364"/>
    </location>
</feature>
<evidence type="ECO:0000313" key="6">
    <source>
        <dbReference type="EMBL" id="RXH69775.1"/>
    </source>
</evidence>
<dbReference type="Pfam" id="PF01480">
    <property type="entry name" value="PWI"/>
    <property type="match status" value="1"/>
</dbReference>
<dbReference type="CDD" id="cd12446">
    <property type="entry name" value="RRM_RBM25"/>
    <property type="match status" value="1"/>
</dbReference>
<dbReference type="InterPro" id="IPR002483">
    <property type="entry name" value="PWI_dom"/>
</dbReference>
<dbReference type="STRING" id="3750.A0A498HJU7"/>
<evidence type="ECO:0000259" key="4">
    <source>
        <dbReference type="PROSITE" id="PS50102"/>
    </source>
</evidence>
<organism evidence="6 7">
    <name type="scientific">Malus domestica</name>
    <name type="common">Apple</name>
    <name type="synonym">Pyrus malus</name>
    <dbReference type="NCBI Taxonomy" id="3750"/>
    <lineage>
        <taxon>Eukaryota</taxon>
        <taxon>Viridiplantae</taxon>
        <taxon>Streptophyta</taxon>
        <taxon>Embryophyta</taxon>
        <taxon>Tracheophyta</taxon>
        <taxon>Spermatophyta</taxon>
        <taxon>Magnoliopsida</taxon>
        <taxon>eudicotyledons</taxon>
        <taxon>Gunneridae</taxon>
        <taxon>Pentapetalae</taxon>
        <taxon>rosids</taxon>
        <taxon>fabids</taxon>
        <taxon>Rosales</taxon>
        <taxon>Rosaceae</taxon>
        <taxon>Amygdaloideae</taxon>
        <taxon>Maleae</taxon>
        <taxon>Malus</taxon>
    </lineage>
</organism>
<protein>
    <recommendedName>
        <fullName evidence="8">RRM domain-containing protein</fullName>
    </recommendedName>
</protein>
<dbReference type="InterPro" id="IPR034268">
    <property type="entry name" value="RBM25_RRM"/>
</dbReference>
<keyword evidence="1" id="KW-0507">mRNA processing</keyword>
<evidence type="ECO:0000256" key="3">
    <source>
        <dbReference type="SAM" id="MobiDB-lite"/>
    </source>
</evidence>
<feature type="compositionally biased region" description="Basic and acidic residues" evidence="3">
    <location>
        <begin position="826"/>
        <end position="886"/>
    </location>
</feature>
<feature type="region of interest" description="Disordered" evidence="3">
    <location>
        <begin position="1"/>
        <end position="141"/>
    </location>
</feature>
<dbReference type="Gene3D" id="1.20.1390.10">
    <property type="entry name" value="PWI domain"/>
    <property type="match status" value="1"/>
</dbReference>
<feature type="compositionally biased region" description="Polar residues" evidence="3">
    <location>
        <begin position="1"/>
        <end position="16"/>
    </location>
</feature>
<feature type="compositionally biased region" description="Pro residues" evidence="3">
    <location>
        <begin position="32"/>
        <end position="46"/>
    </location>
</feature>
<dbReference type="SMART" id="SM00311">
    <property type="entry name" value="PWI"/>
    <property type="match status" value="1"/>
</dbReference>
<dbReference type="Gene3D" id="3.30.70.330">
    <property type="match status" value="1"/>
</dbReference>
<feature type="compositionally biased region" description="Low complexity" evidence="3">
    <location>
        <begin position="17"/>
        <end position="31"/>
    </location>
</feature>
<dbReference type="InterPro" id="IPR036483">
    <property type="entry name" value="PWI_dom_sf"/>
</dbReference>
<evidence type="ECO:0000313" key="7">
    <source>
        <dbReference type="Proteomes" id="UP000290289"/>
    </source>
</evidence>
<dbReference type="SMART" id="SM00360">
    <property type="entry name" value="RRM"/>
    <property type="match status" value="1"/>
</dbReference>
<dbReference type="Pfam" id="PF00076">
    <property type="entry name" value="RRM_1"/>
    <property type="match status" value="1"/>
</dbReference>
<feature type="compositionally biased region" description="Low complexity" evidence="3">
    <location>
        <begin position="47"/>
        <end position="60"/>
    </location>
</feature>
<dbReference type="InterPro" id="IPR035979">
    <property type="entry name" value="RBD_domain_sf"/>
</dbReference>
<feature type="compositionally biased region" description="Basic and acidic residues" evidence="3">
    <location>
        <begin position="374"/>
        <end position="399"/>
    </location>
</feature>
<evidence type="ECO:0000259" key="5">
    <source>
        <dbReference type="PROSITE" id="PS51025"/>
    </source>
</evidence>
<dbReference type="GO" id="GO:0003723">
    <property type="term" value="F:RNA binding"/>
    <property type="evidence" value="ECO:0007669"/>
    <property type="project" value="UniProtKB-UniRule"/>
</dbReference>
<evidence type="ECO:0000256" key="1">
    <source>
        <dbReference type="ARBA" id="ARBA00022664"/>
    </source>
</evidence>
<dbReference type="PANTHER" id="PTHR47334:SF2">
    <property type="entry name" value="RNA-BINDING MOTIF PROTEIN 25"/>
    <property type="match status" value="1"/>
</dbReference>
<feature type="region of interest" description="Disordered" evidence="3">
    <location>
        <begin position="706"/>
        <end position="752"/>
    </location>
</feature>
<dbReference type="Proteomes" id="UP000290289">
    <property type="component" value="Chromosome 16"/>
</dbReference>
<feature type="compositionally biased region" description="Pro residues" evidence="3">
    <location>
        <begin position="61"/>
        <end position="75"/>
    </location>
</feature>
<dbReference type="SUPFAM" id="SSF101233">
    <property type="entry name" value="PWI domain"/>
    <property type="match status" value="1"/>
</dbReference>
<dbReference type="PANTHER" id="PTHR47334">
    <property type="entry name" value="SPLICING FACTOR PWI DOMAIN-CONTAINING PROTEIN / RNA RECOGNITION MOTIF (RRM)-CONTAINING PROTEIN"/>
    <property type="match status" value="1"/>
</dbReference>
<dbReference type="GO" id="GO:0006397">
    <property type="term" value="P:mRNA processing"/>
    <property type="evidence" value="ECO:0007669"/>
    <property type="project" value="UniProtKB-KW"/>
</dbReference>
<evidence type="ECO:0000256" key="2">
    <source>
        <dbReference type="PROSITE-ProRule" id="PRU00176"/>
    </source>
</evidence>
<evidence type="ECO:0008006" key="8">
    <source>
        <dbReference type="Google" id="ProtNLM"/>
    </source>
</evidence>
<feature type="compositionally biased region" description="Basic and acidic residues" evidence="3">
    <location>
        <begin position="509"/>
        <end position="571"/>
    </location>
</feature>
<dbReference type="AlphaFoldDB" id="A0A498HJU7"/>
<feature type="region of interest" description="Disordered" evidence="3">
    <location>
        <begin position="822"/>
        <end position="886"/>
    </location>
</feature>
<keyword evidence="2" id="KW-0694">RNA-binding</keyword>
<feature type="compositionally biased region" description="Acidic residues" evidence="3">
    <location>
        <begin position="431"/>
        <end position="440"/>
    </location>
</feature>
<feature type="compositionally biased region" description="Basic and acidic residues" evidence="3">
    <location>
        <begin position="628"/>
        <end position="675"/>
    </location>
</feature>
<gene>
    <name evidence="6" type="ORF">DVH24_007031</name>
</gene>
<feature type="compositionally biased region" description="Basic and acidic residues" evidence="3">
    <location>
        <begin position="480"/>
        <end position="498"/>
    </location>
</feature>
<feature type="region of interest" description="Disordered" evidence="3">
    <location>
        <begin position="585"/>
        <end position="687"/>
    </location>
</feature>
<comment type="caution">
    <text evidence="6">The sequence shown here is derived from an EMBL/GenBank/DDBJ whole genome shotgun (WGS) entry which is preliminary data.</text>
</comment>
<dbReference type="FunFam" id="1.20.1390.10:FF:000008">
    <property type="entry name" value="RNA Binding Motif protein homolog"/>
    <property type="match status" value="1"/>
</dbReference>
<reference evidence="6 7" key="1">
    <citation type="submission" date="2018-10" db="EMBL/GenBank/DDBJ databases">
        <title>A high-quality apple genome assembly.</title>
        <authorList>
            <person name="Hu J."/>
        </authorList>
    </citation>
    <scope>NUCLEOTIDE SEQUENCE [LARGE SCALE GENOMIC DNA]</scope>
    <source>
        <strain evidence="7">cv. HFTH1</strain>
        <tissue evidence="6">Young leaf</tissue>
    </source>
</reference>
<proteinExistence type="predicted"/>
<dbReference type="PROSITE" id="PS51025">
    <property type="entry name" value="PWI"/>
    <property type="match status" value="1"/>
</dbReference>
<dbReference type="EMBL" id="RDQH01000342">
    <property type="protein sequence ID" value="RXH69775.1"/>
    <property type="molecule type" value="Genomic_DNA"/>
</dbReference>
<name>A0A498HJU7_MALDO</name>
<dbReference type="PROSITE" id="PS50102">
    <property type="entry name" value="RRM"/>
    <property type="match status" value="1"/>
</dbReference>
<dbReference type="InterPro" id="IPR012677">
    <property type="entry name" value="Nucleotide-bd_a/b_plait_sf"/>
</dbReference>
<feature type="compositionally biased region" description="Basic and acidic residues" evidence="3">
    <location>
        <begin position="585"/>
        <end position="602"/>
    </location>
</feature>
<sequence>MLTMADASSSPATNAESNPQSDNPNPQSNQPDPVPAASTPPPPPSPSSSLSSTPILVNPNSNPPLVSPPPPPPHPSISYAPQQVSGALPPTAPSFRPVSQFTPIPNPGVPNPNYHLPGVQPPGVSSGAPMAPGVPPPSSAPQHMMHYQMQPMRPYAPMPNGYAAMPTGAPQGALPGYFPFHGFMNCQKQTMFATECPLPLCSKVICSAGGSCYACAAISNMLLMCGLPRYPPYPMIRTPFPPRPLGATGLLQRAPVPGIPGVRPIIPPVRPILPIVTPAEKPQTTVYVGKIAPTVDNEFMKYLLQLCGPVKSWKRAQDPTDGTPRGFGFCEFESAEGVLRALRLLTKLSIDGQDLVLNVNQATRDYLERVVQKKTENSKKLKEAEAAEKGDGSAPDGEKNVPSNPSVQDPKEEDSNSSNKENDTANFGIVTDEDKEADQEAMEKLTSLIEERIKNKPLPPPPTPAPGDATRNSHSTLPAKSRDGDSDVDTTRNDACEEKIDEEITGDNKTSDQERPETSSPDRSRRQDRSRDRGRDMKREKEREIERYERETERERVRKEKEQRRKIEDAEHQYEKCLKDWEYREREKEKQRQYEKEREKERERKRKKEVIYEEDDEDEDSRKKWRRSALEEKRKRRLREKEEDIADRQKEEEEIAEARKTAEEEKQLEQERDALRVSSGHVPNGSDTVALAEEFGVELKDKAIEQDVEGYSGPENRIGDGALQNGNNGDKSTMTSASASEPHLSGSAPAKKLGFGLMGSGKRTAVPSVFKEEDDDAHKDKKMRPLVPIDYSTEELQAVQQTVFGTAPSNLAAAAEFAKRISNASSKEEKPDAEKERSRRSDDRSSHRDRDRHGDDSNRTRNEHKEKTIDRDTDREHGMSKPRATDNKKLLDAKQLIDMIPKTKEELFSYEINWAIYEQHALHERMRPWISKKITEFLGEEETTLVDYIVSSTQEHVGAERMLQLLQSILDEEAEMFVLKMWRMLIFEIKKVETDVRKSHL</sequence>
<dbReference type="CDD" id="cd22265">
    <property type="entry name" value="UDM1_RNF168"/>
    <property type="match status" value="1"/>
</dbReference>